<dbReference type="InterPro" id="IPR004498">
    <property type="entry name" value="Ribosomal_PrmA_MeTrfase"/>
</dbReference>
<dbReference type="PIRSF" id="PIRSF000401">
    <property type="entry name" value="RPL11_MTase"/>
    <property type="match status" value="1"/>
</dbReference>
<dbReference type="SUPFAM" id="SSF53335">
    <property type="entry name" value="S-adenosyl-L-methionine-dependent methyltransferases"/>
    <property type="match status" value="1"/>
</dbReference>
<keyword evidence="7" id="KW-1185">Reference proteome</keyword>
<dbReference type="CDD" id="cd02440">
    <property type="entry name" value="AdoMet_MTases"/>
    <property type="match status" value="1"/>
</dbReference>
<dbReference type="Pfam" id="PF06325">
    <property type="entry name" value="PrmA"/>
    <property type="match status" value="1"/>
</dbReference>
<keyword evidence="5" id="KW-0949">S-adenosyl-L-methionine</keyword>
<dbReference type="GO" id="GO:0008276">
    <property type="term" value="F:protein methyltransferase activity"/>
    <property type="evidence" value="ECO:0007669"/>
    <property type="project" value="InterPro"/>
</dbReference>
<evidence type="ECO:0008006" key="8">
    <source>
        <dbReference type="Google" id="ProtNLM"/>
    </source>
</evidence>
<gene>
    <name evidence="6" type="ORF">C0V70_00435</name>
</gene>
<dbReference type="PANTHER" id="PTHR43648">
    <property type="entry name" value="ELECTRON TRANSFER FLAVOPROTEIN BETA SUBUNIT LYSINE METHYLTRANSFERASE"/>
    <property type="match status" value="1"/>
</dbReference>
<organism evidence="6 7">
    <name type="scientific">Bacteriovorax stolpii</name>
    <name type="common">Bdellovibrio stolpii</name>
    <dbReference type="NCBI Taxonomy" id="960"/>
    <lineage>
        <taxon>Bacteria</taxon>
        <taxon>Pseudomonadati</taxon>
        <taxon>Bdellovibrionota</taxon>
        <taxon>Bacteriovoracia</taxon>
        <taxon>Bacteriovoracales</taxon>
        <taxon>Bacteriovoracaceae</taxon>
        <taxon>Bacteriovorax</taxon>
    </lineage>
</organism>
<evidence type="ECO:0000313" key="6">
    <source>
        <dbReference type="EMBL" id="AUN96595.1"/>
    </source>
</evidence>
<keyword evidence="3" id="KW-0489">Methyltransferase</keyword>
<dbReference type="GO" id="GO:0032259">
    <property type="term" value="P:methylation"/>
    <property type="evidence" value="ECO:0007669"/>
    <property type="project" value="UniProtKB-KW"/>
</dbReference>
<dbReference type="AlphaFoldDB" id="A0A2K9NNF7"/>
<evidence type="ECO:0000256" key="4">
    <source>
        <dbReference type="ARBA" id="ARBA00022679"/>
    </source>
</evidence>
<dbReference type="KEGG" id="bsto:C0V70_00435"/>
<dbReference type="InterPro" id="IPR029063">
    <property type="entry name" value="SAM-dependent_MTases_sf"/>
</dbReference>
<keyword evidence="4" id="KW-0808">Transferase</keyword>
<dbReference type="Proteomes" id="UP000235584">
    <property type="component" value="Chromosome"/>
</dbReference>
<name>A0A2K9NNF7_BACTC</name>
<evidence type="ECO:0000313" key="7">
    <source>
        <dbReference type="Proteomes" id="UP000235584"/>
    </source>
</evidence>
<evidence type="ECO:0000256" key="1">
    <source>
        <dbReference type="ARBA" id="ARBA00009741"/>
    </source>
</evidence>
<accession>A0A2K9NNF7</accession>
<dbReference type="InterPro" id="IPR050078">
    <property type="entry name" value="Ribosomal_L11_MeTrfase_PrmA"/>
</dbReference>
<evidence type="ECO:0000256" key="2">
    <source>
        <dbReference type="ARBA" id="ARBA00022490"/>
    </source>
</evidence>
<dbReference type="EMBL" id="CP025704">
    <property type="protein sequence ID" value="AUN96595.1"/>
    <property type="molecule type" value="Genomic_DNA"/>
</dbReference>
<evidence type="ECO:0000256" key="5">
    <source>
        <dbReference type="ARBA" id="ARBA00022691"/>
    </source>
</evidence>
<evidence type="ECO:0000256" key="3">
    <source>
        <dbReference type="ARBA" id="ARBA00022603"/>
    </source>
</evidence>
<comment type="similarity">
    <text evidence="1">Belongs to the methyltransferase superfamily. PrmA family.</text>
</comment>
<keyword evidence="2" id="KW-0963">Cytoplasm</keyword>
<protein>
    <recommendedName>
        <fullName evidence="8">Ribosomal protein L11 methyltransferase</fullName>
    </recommendedName>
</protein>
<dbReference type="PANTHER" id="PTHR43648:SF1">
    <property type="entry name" value="ELECTRON TRANSFER FLAVOPROTEIN BETA SUBUNIT LYSINE METHYLTRANSFERASE"/>
    <property type="match status" value="1"/>
</dbReference>
<dbReference type="Gene3D" id="3.40.50.150">
    <property type="entry name" value="Vaccinia Virus protein VP39"/>
    <property type="match status" value="1"/>
</dbReference>
<reference evidence="6 7" key="1">
    <citation type="submission" date="2018-01" db="EMBL/GenBank/DDBJ databases">
        <title>Complete genome sequence of Bacteriovorax stolpii DSM12778.</title>
        <authorList>
            <person name="Tang B."/>
            <person name="Chang J."/>
        </authorList>
    </citation>
    <scope>NUCLEOTIDE SEQUENCE [LARGE SCALE GENOMIC DNA]</scope>
    <source>
        <strain evidence="6 7">DSM 12778</strain>
    </source>
</reference>
<sequence length="329" mass="37588">MRKTVENKKFNFVLLGYNRATIEWSPSINAYALEDFNCDGVEEFSLEEARVDEILGERAYSGGDIPETLIDEVQEATINQDAVTYKYFFYEGDYEKNAADFISFIKENYPEISLYSAQRDFEDWNAEWKKFYNPIHVSDNIEIIPEWMADTHVKKARQQVYIYPGMGFGTGTHETTFLCMVLFDQVMNEFNNKNTCLDFGCGSGILGIAAMKTKQMQTHFVDIDRSALENCTQNLVLNFAGENLEGTELVIRERYNPKKYDLVFANILEHVLISEKPTIDASLKSGGYLIVSGILNHQVETIVNAYSKMEKVSVVSKGDWSAILFKDKV</sequence>
<dbReference type="OrthoDB" id="5289279at2"/>
<proteinExistence type="inferred from homology"/>